<evidence type="ECO:0000313" key="6">
    <source>
        <dbReference type="Proteomes" id="UP000184267"/>
    </source>
</evidence>
<dbReference type="OMA" id="TISCATV"/>
<comment type="subcellular location">
    <subcellularLocation>
        <location evidence="1">Membrane</location>
        <topology evidence="1">Multi-pass membrane protein</topology>
    </subcellularLocation>
</comment>
<evidence type="ECO:0000256" key="3">
    <source>
        <dbReference type="SAM" id="Phobius"/>
    </source>
</evidence>
<dbReference type="SUPFAM" id="SSF103473">
    <property type="entry name" value="MFS general substrate transporter"/>
    <property type="match status" value="1"/>
</dbReference>
<proteinExistence type="inferred from homology"/>
<dbReference type="InterPro" id="IPR050327">
    <property type="entry name" value="Proton-linked_MCT"/>
</dbReference>
<protein>
    <submittedName>
        <fullName evidence="5">Riboflavin transporter MCH5</fullName>
    </submittedName>
</protein>
<feature type="transmembrane region" description="Helical" evidence="3">
    <location>
        <begin position="145"/>
        <end position="165"/>
    </location>
</feature>
<gene>
    <name evidence="5" type="ORF">TRAPUB_7275</name>
</gene>
<dbReference type="STRING" id="154538.A0A1M2V3J3"/>
<dbReference type="PANTHER" id="PTHR11360">
    <property type="entry name" value="MONOCARBOXYLATE TRANSPORTER"/>
    <property type="match status" value="1"/>
</dbReference>
<evidence type="ECO:0000313" key="5">
    <source>
        <dbReference type="EMBL" id="OJT02160.1"/>
    </source>
</evidence>
<dbReference type="PROSITE" id="PS50850">
    <property type="entry name" value="MFS"/>
    <property type="match status" value="1"/>
</dbReference>
<dbReference type="Proteomes" id="UP000184267">
    <property type="component" value="Unassembled WGS sequence"/>
</dbReference>
<dbReference type="Pfam" id="PF07690">
    <property type="entry name" value="MFS_1"/>
    <property type="match status" value="1"/>
</dbReference>
<accession>A0A1M2V3J3</accession>
<dbReference type="GO" id="GO:0016020">
    <property type="term" value="C:membrane"/>
    <property type="evidence" value="ECO:0007669"/>
    <property type="project" value="UniProtKB-SubCell"/>
</dbReference>
<name>A0A1M2V3J3_TRAPU</name>
<comment type="caution">
    <text evidence="5">The sequence shown here is derived from an EMBL/GenBank/DDBJ whole genome shotgun (WGS) entry which is preliminary data.</text>
</comment>
<feature type="domain" description="Major facilitator superfamily (MFS) profile" evidence="4">
    <location>
        <begin position="57"/>
        <end position="193"/>
    </location>
</feature>
<feature type="transmembrane region" description="Helical" evidence="3">
    <location>
        <begin position="121"/>
        <end position="139"/>
    </location>
</feature>
<evidence type="ECO:0000256" key="1">
    <source>
        <dbReference type="ARBA" id="ARBA00004141"/>
    </source>
</evidence>
<dbReference type="Gene3D" id="1.20.1250.20">
    <property type="entry name" value="MFS general substrate transporter like domains"/>
    <property type="match status" value="1"/>
</dbReference>
<dbReference type="EMBL" id="MNAD01001693">
    <property type="protein sequence ID" value="OJT02160.1"/>
    <property type="molecule type" value="Genomic_DNA"/>
</dbReference>
<keyword evidence="3" id="KW-1133">Transmembrane helix</keyword>
<evidence type="ECO:0000259" key="4">
    <source>
        <dbReference type="PROSITE" id="PS50850"/>
    </source>
</evidence>
<dbReference type="AlphaFoldDB" id="A0A1M2V3J3"/>
<feature type="transmembrane region" description="Helical" evidence="3">
    <location>
        <begin position="13"/>
        <end position="37"/>
    </location>
</feature>
<feature type="transmembrane region" description="Helical" evidence="3">
    <location>
        <begin position="92"/>
        <end position="109"/>
    </location>
</feature>
<keyword evidence="6" id="KW-1185">Reference proteome</keyword>
<dbReference type="PANTHER" id="PTHR11360:SF177">
    <property type="entry name" value="RIBOFLAVIN TRANSPORTER MCH5"/>
    <property type="match status" value="1"/>
</dbReference>
<keyword evidence="3" id="KW-0812">Transmembrane</keyword>
<keyword evidence="3" id="KW-0472">Membrane</keyword>
<feature type="transmembrane region" description="Helical" evidence="3">
    <location>
        <begin position="58"/>
        <end position="80"/>
    </location>
</feature>
<dbReference type="InterPro" id="IPR011701">
    <property type="entry name" value="MFS"/>
</dbReference>
<sequence>MYRQLFAQIGFGWAVRISGFMCLVLCTISCATVTSRIPPGRKNTKLVPSAKVVRDTPFVLLVAGCLLINFALFIPFVYLADYSIYRGVSSRTSFYIISAMNAGSIFGRIAPPFLADSIGRFNIVVPSTFLMGTLALVFWMFTRSLVAIVLFAIVYGCFSGAFLAMQIPCIAQISNIEEVGTRIGILYSVASFG</sequence>
<organism evidence="5 6">
    <name type="scientific">Trametes pubescens</name>
    <name type="common">White-rot fungus</name>
    <dbReference type="NCBI Taxonomy" id="154538"/>
    <lineage>
        <taxon>Eukaryota</taxon>
        <taxon>Fungi</taxon>
        <taxon>Dikarya</taxon>
        <taxon>Basidiomycota</taxon>
        <taxon>Agaricomycotina</taxon>
        <taxon>Agaricomycetes</taxon>
        <taxon>Polyporales</taxon>
        <taxon>Polyporaceae</taxon>
        <taxon>Trametes</taxon>
    </lineage>
</organism>
<dbReference type="OrthoDB" id="6509908at2759"/>
<dbReference type="GO" id="GO:0022857">
    <property type="term" value="F:transmembrane transporter activity"/>
    <property type="evidence" value="ECO:0007669"/>
    <property type="project" value="InterPro"/>
</dbReference>
<dbReference type="InterPro" id="IPR020846">
    <property type="entry name" value="MFS_dom"/>
</dbReference>
<dbReference type="InterPro" id="IPR036259">
    <property type="entry name" value="MFS_trans_sf"/>
</dbReference>
<reference evidence="5 6" key="1">
    <citation type="submission" date="2016-10" db="EMBL/GenBank/DDBJ databases">
        <title>Genome sequence of the basidiomycete white-rot fungus Trametes pubescens.</title>
        <authorList>
            <person name="Makela M.R."/>
            <person name="Granchi Z."/>
            <person name="Peng M."/>
            <person name="De Vries R.P."/>
            <person name="Grigoriev I."/>
            <person name="Riley R."/>
            <person name="Hilden K."/>
        </authorList>
    </citation>
    <scope>NUCLEOTIDE SEQUENCE [LARGE SCALE GENOMIC DNA]</scope>
    <source>
        <strain evidence="5 6">FBCC735</strain>
    </source>
</reference>
<evidence type="ECO:0000256" key="2">
    <source>
        <dbReference type="ARBA" id="ARBA00006727"/>
    </source>
</evidence>
<comment type="similarity">
    <text evidence="2">Belongs to the major facilitator superfamily. Monocarboxylate porter (TC 2.A.1.13) family.</text>
</comment>